<gene>
    <name evidence="2" type="ORF">NG792_05245</name>
</gene>
<dbReference type="PROSITE" id="PS51257">
    <property type="entry name" value="PROKAR_LIPOPROTEIN"/>
    <property type="match status" value="1"/>
</dbReference>
<dbReference type="EMBL" id="JAMXFA010000005">
    <property type="protein sequence ID" value="MCT7977129.1"/>
    <property type="molecule type" value="Genomic_DNA"/>
</dbReference>
<organism evidence="2 3">
    <name type="scientific">Laspinema olomoucense D3b</name>
    <dbReference type="NCBI Taxonomy" id="2953688"/>
    <lineage>
        <taxon>Bacteria</taxon>
        <taxon>Bacillati</taxon>
        <taxon>Cyanobacteriota</taxon>
        <taxon>Cyanophyceae</taxon>
        <taxon>Oscillatoriophycideae</taxon>
        <taxon>Oscillatoriales</taxon>
        <taxon>Laspinemataceae</taxon>
        <taxon>Laspinema</taxon>
        <taxon>Laspinema olomoucense</taxon>
    </lineage>
</organism>
<dbReference type="Gene3D" id="3.40.190.10">
    <property type="entry name" value="Periplasmic binding protein-like II"/>
    <property type="match status" value="1"/>
</dbReference>
<dbReference type="Proteomes" id="UP001525961">
    <property type="component" value="Unassembled WGS sequence"/>
</dbReference>
<proteinExistence type="predicted"/>
<dbReference type="CDD" id="cd13613">
    <property type="entry name" value="PBP2_Opu_like_2"/>
    <property type="match status" value="1"/>
</dbReference>
<reference evidence="2 3" key="1">
    <citation type="journal article" date="2022" name="Front. Microbiol.">
        <title>High genomic differentiation and limited gene flow indicate recent cryptic speciation within the genus Laspinema (cyanobacteria).</title>
        <authorList>
            <person name="Stanojkovic A."/>
            <person name="Skoupy S."/>
            <person name="Skaloud P."/>
            <person name="Dvorak P."/>
        </authorList>
    </citation>
    <scope>NUCLEOTIDE SEQUENCE [LARGE SCALE GENOMIC DNA]</scope>
    <source>
        <strain evidence="2 3">D3b</strain>
    </source>
</reference>
<dbReference type="Gene3D" id="3.40.190.120">
    <property type="entry name" value="Osmoprotection protein (prox), domain 2"/>
    <property type="match status" value="1"/>
</dbReference>
<evidence type="ECO:0000313" key="2">
    <source>
        <dbReference type="EMBL" id="MCT7977129.1"/>
    </source>
</evidence>
<keyword evidence="3" id="KW-1185">Reference proteome</keyword>
<dbReference type="SUPFAM" id="SSF53850">
    <property type="entry name" value="Periplasmic binding protein-like II"/>
    <property type="match status" value="1"/>
</dbReference>
<comment type="caution">
    <text evidence="2">The sequence shown here is derived from an EMBL/GenBank/DDBJ whole genome shotgun (WGS) entry which is preliminary data.</text>
</comment>
<dbReference type="Pfam" id="PF04069">
    <property type="entry name" value="OpuAC"/>
    <property type="match status" value="1"/>
</dbReference>
<name>A0ABT2N5I5_9CYAN</name>
<feature type="domain" description="ABC-type glycine betaine transport system substrate-binding" evidence="1">
    <location>
        <begin position="34"/>
        <end position="297"/>
    </location>
</feature>
<protein>
    <submittedName>
        <fullName evidence="2">ABC transporter substrate-binding protein</fullName>
    </submittedName>
</protein>
<dbReference type="InterPro" id="IPR007210">
    <property type="entry name" value="ABC_Gly_betaine_transp_sub-bd"/>
</dbReference>
<accession>A0ABT2N5I5</accession>
<evidence type="ECO:0000259" key="1">
    <source>
        <dbReference type="Pfam" id="PF04069"/>
    </source>
</evidence>
<sequence>MNAKHFLLVAVCTLSFGVVTGCKTDNSRPSRRADIVICSKNFTEQNILGELLAQQIESQTDLTVDRQLNLGGTFLCHDGLRTGQIDAYVEYTGTAFTAILNQAPISDAETVYQNVKQAYQDQFNLTVMPPLGFNNTFAIMVRGEDARNLNLKTLSDAAEYTPQWTAGFGYEFMSREDGFPGLAATYQLTFARPPEVMDLGLMYRALVYKKVDLIAGDSTNGLIDKLGLVVLEDDKKYFPPYQAVPIIRTETLEKYPELESAILQLAGLISEAEMQQMNYQVDGEFRRYEEVVREFLASKESLKSGNESE</sequence>
<evidence type="ECO:0000313" key="3">
    <source>
        <dbReference type="Proteomes" id="UP001525961"/>
    </source>
</evidence>
<dbReference type="RefSeq" id="WP_261197440.1">
    <property type="nucleotide sequence ID" value="NZ_JAMXFA010000005.1"/>
</dbReference>